<feature type="transmembrane region" description="Helical" evidence="1">
    <location>
        <begin position="20"/>
        <end position="42"/>
    </location>
</feature>
<organism evidence="2 3">
    <name type="scientific">Chitinophaga alhagiae</name>
    <dbReference type="NCBI Taxonomy" id="2203219"/>
    <lineage>
        <taxon>Bacteria</taxon>
        <taxon>Pseudomonadati</taxon>
        <taxon>Bacteroidota</taxon>
        <taxon>Chitinophagia</taxon>
        <taxon>Chitinophagales</taxon>
        <taxon>Chitinophagaceae</taxon>
        <taxon>Chitinophaga</taxon>
    </lineage>
</organism>
<feature type="transmembrane region" description="Helical" evidence="1">
    <location>
        <begin position="82"/>
        <end position="103"/>
    </location>
</feature>
<dbReference type="RefSeq" id="WP_119078296.1">
    <property type="nucleotide sequence ID" value="NZ_CP029600.1"/>
</dbReference>
<evidence type="ECO:0000313" key="2">
    <source>
        <dbReference type="EMBL" id="AWO02091.1"/>
    </source>
</evidence>
<feature type="transmembrane region" description="Helical" evidence="1">
    <location>
        <begin position="49"/>
        <end position="70"/>
    </location>
</feature>
<sequence>MNDQQMFDRNIGFLWKAAKWLFKALIYFPLIITSFIIVSSIMKKEVSSLLGLAVIILVSFILYLLVYFVKGILICLKSNNKLLWILPFIICVSFTCILPVYIVLDPVGRLVQSSSRSGTSYDILKWIFSLAFGVYVYFRYDFLTNIAPSVAFPAYQAGISITMSILKRSYRIEAKKSNDLI</sequence>
<proteinExistence type="predicted"/>
<dbReference type="EMBL" id="CP029600">
    <property type="protein sequence ID" value="AWO02091.1"/>
    <property type="molecule type" value="Genomic_DNA"/>
</dbReference>
<reference evidence="2 3" key="1">
    <citation type="submission" date="2018-05" db="EMBL/GenBank/DDBJ databases">
        <title>Chitinophaga sp. nov., isolated from rhizosphere soil of Alhagi.</title>
        <authorList>
            <person name="Liu Y."/>
        </authorList>
    </citation>
    <scope>NUCLEOTIDE SEQUENCE [LARGE SCALE GENOMIC DNA]</scope>
    <source>
        <strain evidence="2 3">T22</strain>
    </source>
</reference>
<keyword evidence="1" id="KW-0812">Transmembrane</keyword>
<accession>A0ABN5LRP8</accession>
<keyword evidence="1" id="KW-0472">Membrane</keyword>
<gene>
    <name evidence="2" type="ORF">DLD77_10485</name>
</gene>
<keyword evidence="1" id="KW-1133">Transmembrane helix</keyword>
<dbReference type="Proteomes" id="UP000246099">
    <property type="component" value="Chromosome"/>
</dbReference>
<evidence type="ECO:0000313" key="3">
    <source>
        <dbReference type="Proteomes" id="UP000246099"/>
    </source>
</evidence>
<keyword evidence="3" id="KW-1185">Reference proteome</keyword>
<evidence type="ECO:0008006" key="4">
    <source>
        <dbReference type="Google" id="ProtNLM"/>
    </source>
</evidence>
<protein>
    <recommendedName>
        <fullName evidence="4">DUF805 domain-containing protein</fullName>
    </recommendedName>
</protein>
<evidence type="ECO:0000256" key="1">
    <source>
        <dbReference type="SAM" id="Phobius"/>
    </source>
</evidence>
<name>A0ABN5LRP8_9BACT</name>
<feature type="transmembrane region" description="Helical" evidence="1">
    <location>
        <begin position="123"/>
        <end position="140"/>
    </location>
</feature>